<feature type="region of interest" description="Disordered" evidence="1">
    <location>
        <begin position="824"/>
        <end position="878"/>
    </location>
</feature>
<accession>A0A1J9RDS5</accession>
<feature type="region of interest" description="Disordered" evidence="1">
    <location>
        <begin position="703"/>
        <end position="735"/>
    </location>
</feature>
<dbReference type="AlphaFoldDB" id="A0A1J9RDS5"/>
<dbReference type="EMBL" id="MNUE01000004">
    <property type="protein sequence ID" value="OJD38688.1"/>
    <property type="molecule type" value="Genomic_DNA"/>
</dbReference>
<evidence type="ECO:0000313" key="3">
    <source>
        <dbReference type="Proteomes" id="UP000183809"/>
    </source>
</evidence>
<feature type="compositionally biased region" description="Low complexity" evidence="1">
    <location>
        <begin position="450"/>
        <end position="465"/>
    </location>
</feature>
<proteinExistence type="predicted"/>
<evidence type="ECO:0008006" key="4">
    <source>
        <dbReference type="Google" id="ProtNLM"/>
    </source>
</evidence>
<dbReference type="CDD" id="cd18186">
    <property type="entry name" value="BTB_POZ_ZBTB_KLHL-like"/>
    <property type="match status" value="1"/>
</dbReference>
<feature type="compositionally biased region" description="Basic and acidic residues" evidence="1">
    <location>
        <begin position="437"/>
        <end position="447"/>
    </location>
</feature>
<organism evidence="2 3">
    <name type="scientific">Diplodia corticola</name>
    <dbReference type="NCBI Taxonomy" id="236234"/>
    <lineage>
        <taxon>Eukaryota</taxon>
        <taxon>Fungi</taxon>
        <taxon>Dikarya</taxon>
        <taxon>Ascomycota</taxon>
        <taxon>Pezizomycotina</taxon>
        <taxon>Dothideomycetes</taxon>
        <taxon>Dothideomycetes incertae sedis</taxon>
        <taxon>Botryosphaeriales</taxon>
        <taxon>Botryosphaeriaceae</taxon>
        <taxon>Diplodia</taxon>
    </lineage>
</organism>
<dbReference type="OrthoDB" id="194443at2759"/>
<dbReference type="RefSeq" id="XP_020134299.1">
    <property type="nucleotide sequence ID" value="XM_020275650.1"/>
</dbReference>
<protein>
    <recommendedName>
        <fullName evidence="4">BTB domain-containing protein</fullName>
    </recommendedName>
</protein>
<dbReference type="GeneID" id="31015911"/>
<feature type="region of interest" description="Disordered" evidence="1">
    <location>
        <begin position="405"/>
        <end position="472"/>
    </location>
</feature>
<name>A0A1J9RDS5_9PEZI</name>
<feature type="compositionally biased region" description="Acidic residues" evidence="1">
    <location>
        <begin position="824"/>
        <end position="857"/>
    </location>
</feature>
<comment type="caution">
    <text evidence="2">The sequence shown here is derived from an EMBL/GenBank/DDBJ whole genome shotgun (WGS) entry which is preliminary data.</text>
</comment>
<evidence type="ECO:0000313" key="2">
    <source>
        <dbReference type="EMBL" id="OJD38688.1"/>
    </source>
</evidence>
<reference evidence="2 3" key="1">
    <citation type="submission" date="2016-10" db="EMBL/GenBank/DDBJ databases">
        <title>Proteomics and genomics reveal pathogen-plant mechanisms compatible with a hemibiotrophic lifestyle of Diplodia corticola.</title>
        <authorList>
            <person name="Fernandes I."/>
            <person name="De Jonge R."/>
            <person name="Van De Peer Y."/>
            <person name="Devreese B."/>
            <person name="Alves A."/>
            <person name="Esteves A.C."/>
        </authorList>
    </citation>
    <scope>NUCLEOTIDE SEQUENCE [LARGE SCALE GENOMIC DNA]</scope>
    <source>
        <strain evidence="2 3">CBS 112549</strain>
    </source>
</reference>
<sequence>MSQMFERVVHVKVGKEEEVFSIHADLMTKHMFYFARGLESGPPVMTWSLPTVTPRIFHLLVDYVYGGPLMLSWANVKDRPDLVDAWVLGDMVGATRFSNMILDTIAVNATRPGQRKLLPDNVCINHAYSPNLTDENAAIRALFADLYVHFGTPDTMNELLLGPHKLKDFWFHYCQRARRRDDHDGRARRLGSPLRIFTPADYTNNHPHYATPHPVQVTRPGTKPYLCHYDGVNTIVVEDGGQPLFVHRELSELRQDILLKCPPRDVTLPAGWRPAATIFLKWLYVGSVTQDDTRTYHLKDFIRAYALGLRFHNPQFRDDLLTGLVSYCTRHQILPSPAELALAYTVTSSSAFTTSTSTSTSASASASTSTAATATAATAAEPLHSHSPLRHFLVCWTLTHRHHGDHHDVSDGTTANTNTIDLPTSSSSSDPAIRAAFRRDMDAERAARQASMEADLAASSSSSSAYGRGRSPAVDERFAGDVALGGAVGVAAPYFGDDVCRFHVAHGDRGVGGGRGPGGSGDGRDAEFDDRVAALLGYSTKTQQSKAEGDRQPDASAAAAVVMKSTANTGWTNPGDDVRSAGGADVINPCHALLRKRNCYGTVVVGYRPRPIDMDVDIDRPDAGLLGDGSFSPSSSIFFPPSSTSFAAASRHRHRQDTTAAAAAKGKGRATDPPAAKYANDPDVLAALAEVEARLNNIDIAANSPMPRLPMPTTTTTTSPQTAPINNNNNNNSNTVPIPTINRETAIFNALRLPPGWQQRRCVDGRAYWVRLSASSASSEKKKEVEAATWVDPREGVAWRRSEEVAVVGGVGWGFSGFNGFEEGTEEGMEAGTETEVEMEVETETEAETEVETEVDGEGSGHDDECEGEDGVKSDLGKVAHEVAAEMAKVE</sequence>
<keyword evidence="3" id="KW-1185">Reference proteome</keyword>
<evidence type="ECO:0000256" key="1">
    <source>
        <dbReference type="SAM" id="MobiDB-lite"/>
    </source>
</evidence>
<feature type="compositionally biased region" description="Low complexity" evidence="1">
    <location>
        <begin position="711"/>
        <end position="735"/>
    </location>
</feature>
<dbReference type="Proteomes" id="UP000183809">
    <property type="component" value="Unassembled WGS sequence"/>
</dbReference>
<gene>
    <name evidence="2" type="ORF">BKCO1_4000220</name>
</gene>
<feature type="compositionally biased region" description="Polar residues" evidence="1">
    <location>
        <begin position="411"/>
        <end position="430"/>
    </location>
</feature>